<name>A0ABP8ND43_9BACT</name>
<keyword evidence="2" id="KW-1185">Reference proteome</keyword>
<evidence type="ECO:0000313" key="1">
    <source>
        <dbReference type="EMBL" id="GAA4465333.1"/>
    </source>
</evidence>
<evidence type="ECO:0000313" key="2">
    <source>
        <dbReference type="Proteomes" id="UP001500840"/>
    </source>
</evidence>
<reference evidence="2" key="1">
    <citation type="journal article" date="2019" name="Int. J. Syst. Evol. Microbiol.">
        <title>The Global Catalogue of Microorganisms (GCM) 10K type strain sequencing project: providing services to taxonomists for standard genome sequencing and annotation.</title>
        <authorList>
            <consortium name="The Broad Institute Genomics Platform"/>
            <consortium name="The Broad Institute Genome Sequencing Center for Infectious Disease"/>
            <person name="Wu L."/>
            <person name="Ma J."/>
        </authorList>
    </citation>
    <scope>NUCLEOTIDE SEQUENCE [LARGE SCALE GENOMIC DNA]</scope>
    <source>
        <strain evidence="2">JCM 17759</strain>
    </source>
</reference>
<proteinExistence type="predicted"/>
<sequence length="90" mass="10312">MLATLSMAGVPWHFDEKVRAYRVREGFRFPLVEQPIFEEKKIDAPANAPSDFQATATELIEHGEAFARSLDRFLETLRSQVETETDEPDD</sequence>
<protein>
    <submittedName>
        <fullName evidence="1">Uncharacterized protein</fullName>
    </submittedName>
</protein>
<dbReference type="EMBL" id="BAABGA010000074">
    <property type="protein sequence ID" value="GAA4465333.1"/>
    <property type="molecule type" value="Genomic_DNA"/>
</dbReference>
<accession>A0ABP8ND43</accession>
<gene>
    <name evidence="1" type="ORF">GCM10023156_52950</name>
</gene>
<comment type="caution">
    <text evidence="1">The sequence shown here is derived from an EMBL/GenBank/DDBJ whole genome shotgun (WGS) entry which is preliminary data.</text>
</comment>
<organism evidence="1 2">
    <name type="scientific">Novipirellula rosea</name>
    <dbReference type="NCBI Taxonomy" id="1031540"/>
    <lineage>
        <taxon>Bacteria</taxon>
        <taxon>Pseudomonadati</taxon>
        <taxon>Planctomycetota</taxon>
        <taxon>Planctomycetia</taxon>
        <taxon>Pirellulales</taxon>
        <taxon>Pirellulaceae</taxon>
        <taxon>Novipirellula</taxon>
    </lineage>
</organism>
<dbReference type="Proteomes" id="UP001500840">
    <property type="component" value="Unassembled WGS sequence"/>
</dbReference>